<dbReference type="InterPro" id="IPR038461">
    <property type="entry name" value="Schlafen_AlbA_2_dom_sf"/>
</dbReference>
<proteinExistence type="predicted"/>
<dbReference type="Gene3D" id="3.30.950.30">
    <property type="entry name" value="Schlafen, AAA domain"/>
    <property type="match status" value="1"/>
</dbReference>
<dbReference type="InterPro" id="IPR007421">
    <property type="entry name" value="Schlafen_AlbA_2_dom"/>
</dbReference>
<dbReference type="Pfam" id="PF04326">
    <property type="entry name" value="SLFN_AlbA_2"/>
    <property type="match status" value="1"/>
</dbReference>
<comment type="caution">
    <text evidence="2">The sequence shown here is derived from an EMBL/GenBank/DDBJ whole genome shotgun (WGS) entry which is preliminary data.</text>
</comment>
<evidence type="ECO:0000313" key="2">
    <source>
        <dbReference type="EMBL" id="EKC72065.1"/>
    </source>
</evidence>
<evidence type="ECO:0000259" key="1">
    <source>
        <dbReference type="Pfam" id="PF04326"/>
    </source>
</evidence>
<name>K1U195_9ZZZZ</name>
<organism evidence="2">
    <name type="scientific">human gut metagenome</name>
    <dbReference type="NCBI Taxonomy" id="408170"/>
    <lineage>
        <taxon>unclassified sequences</taxon>
        <taxon>metagenomes</taxon>
        <taxon>organismal metagenomes</taxon>
    </lineage>
</organism>
<reference evidence="2" key="1">
    <citation type="journal article" date="2013" name="Environ. Microbiol.">
        <title>Microbiota from the distal guts of lean and obese adolescents exhibit partial functional redundancy besides clear differences in community structure.</title>
        <authorList>
            <person name="Ferrer M."/>
            <person name="Ruiz A."/>
            <person name="Lanza F."/>
            <person name="Haange S.B."/>
            <person name="Oberbach A."/>
            <person name="Till H."/>
            <person name="Bargiela R."/>
            <person name="Campoy C."/>
            <person name="Segura M.T."/>
            <person name="Richter M."/>
            <person name="von Bergen M."/>
            <person name="Seifert J."/>
            <person name="Suarez A."/>
        </authorList>
    </citation>
    <scope>NUCLEOTIDE SEQUENCE</scope>
</reference>
<feature type="domain" description="Schlafen AlbA-2" evidence="1">
    <location>
        <begin position="17"/>
        <end position="68"/>
    </location>
</feature>
<dbReference type="AlphaFoldDB" id="K1U195"/>
<accession>K1U195</accession>
<protein>
    <submittedName>
        <fullName evidence="2">Divergent AAA domain protein</fullName>
    </submittedName>
</protein>
<sequence length="72" mass="7747">MLNTMELDIKSLIGEATAYDKKQILEVRRPKSWLKSVSAFANGEGGVLIFGISDDGYVLGLADAEGDAEKIS</sequence>
<feature type="non-terminal residue" evidence="2">
    <location>
        <position position="72"/>
    </location>
</feature>
<dbReference type="EMBL" id="AJWY01004547">
    <property type="protein sequence ID" value="EKC72065.1"/>
    <property type="molecule type" value="Genomic_DNA"/>
</dbReference>
<gene>
    <name evidence="2" type="ORF">LEA_06931</name>
</gene>